<accession>A0A652YHW3</accession>
<feature type="region of interest" description="Disordered" evidence="1">
    <location>
        <begin position="1"/>
        <end position="22"/>
    </location>
</feature>
<comment type="caution">
    <text evidence="2">The sequence shown here is derived from an EMBL/GenBank/DDBJ whole genome shotgun (WGS) entry which is preliminary data.</text>
</comment>
<sequence length="69" mass="7784">MSERKKDCQGPPRGSGHERKVTTVNGYDFKQGNDYTAATNHYACLTCGCGDYSCPRMHDSDARCVNWEY</sequence>
<reference evidence="2" key="1">
    <citation type="submission" date="2019-07" db="EMBL/GenBank/DDBJ databases">
        <title>Genomic Encyclopedia of Type Strains, Phase IV (KMG-IV): sequencing the most valuable type-strain genomes for metagenomic binning, comparative biology and taxonomic classification.</title>
        <authorList>
            <person name="Goeker M."/>
        </authorList>
    </citation>
    <scope>NUCLEOTIDE SEQUENCE</scope>
    <source>
        <strain evidence="2">DSM 44596</strain>
    </source>
</reference>
<evidence type="ECO:0000313" key="2">
    <source>
        <dbReference type="EMBL" id="TYQ00831.1"/>
    </source>
</evidence>
<name>A0A652YHW3_NOCGL</name>
<dbReference type="AlphaFoldDB" id="A0A652YHW3"/>
<protein>
    <submittedName>
        <fullName evidence="2">Uncharacterized protein</fullName>
    </submittedName>
</protein>
<gene>
    <name evidence="2" type="ORF">FNL38_11145</name>
</gene>
<proteinExistence type="predicted"/>
<organism evidence="2">
    <name type="scientific">Nocardia globerula</name>
    <dbReference type="NCBI Taxonomy" id="1818"/>
    <lineage>
        <taxon>Bacteria</taxon>
        <taxon>Bacillati</taxon>
        <taxon>Actinomycetota</taxon>
        <taxon>Actinomycetes</taxon>
        <taxon>Mycobacteriales</taxon>
        <taxon>Nocardiaceae</taxon>
        <taxon>Nocardia</taxon>
    </lineage>
</organism>
<dbReference type="EMBL" id="VNIQ01000011">
    <property type="protein sequence ID" value="TYQ00831.1"/>
    <property type="molecule type" value="Genomic_DNA"/>
</dbReference>
<evidence type="ECO:0000256" key="1">
    <source>
        <dbReference type="SAM" id="MobiDB-lite"/>
    </source>
</evidence>